<evidence type="ECO:0000256" key="2">
    <source>
        <dbReference type="ARBA" id="ARBA00010581"/>
    </source>
</evidence>
<keyword evidence="8 11" id="KW-0496">Mitochondrion</keyword>
<dbReference type="InterPro" id="IPR013833">
    <property type="entry name" value="Cyt_c_oxidase_su3_a-hlx"/>
</dbReference>
<protein>
    <recommendedName>
        <fullName evidence="3 8">Cytochrome c oxidase subunit 3</fullName>
    </recommendedName>
</protein>
<comment type="similarity">
    <text evidence="2 8">Belongs to the cytochrome c oxidase subunit 3 family.</text>
</comment>
<geneLocation type="mitochondrion" evidence="11"/>
<comment type="subcellular location">
    <subcellularLocation>
        <location evidence="1">Membrane</location>
        <topology evidence="1">Multi-pass membrane protein</topology>
    </subcellularLocation>
</comment>
<dbReference type="InterPro" id="IPR024791">
    <property type="entry name" value="Cyt_c/ubiquinol_Oxase_su3"/>
</dbReference>
<dbReference type="GO" id="GO:0005739">
    <property type="term" value="C:mitochondrion"/>
    <property type="evidence" value="ECO:0007669"/>
    <property type="project" value="TreeGrafter"/>
</dbReference>
<dbReference type="SUPFAM" id="SSF81452">
    <property type="entry name" value="Cytochrome c oxidase subunit III-like"/>
    <property type="match status" value="1"/>
</dbReference>
<evidence type="ECO:0000256" key="6">
    <source>
        <dbReference type="ARBA" id="ARBA00022989"/>
    </source>
</evidence>
<evidence type="ECO:0000256" key="5">
    <source>
        <dbReference type="ARBA" id="ARBA00022967"/>
    </source>
</evidence>
<feature type="domain" description="Heme-copper oxidase subunit III family profile" evidence="10">
    <location>
        <begin position="1"/>
        <end position="235"/>
    </location>
</feature>
<evidence type="ECO:0000313" key="11">
    <source>
        <dbReference type="EMBL" id="QDM58579.1"/>
    </source>
</evidence>
<evidence type="ECO:0000256" key="4">
    <source>
        <dbReference type="ARBA" id="ARBA00022692"/>
    </source>
</evidence>
<dbReference type="PROSITE" id="PS50253">
    <property type="entry name" value="COX3"/>
    <property type="match status" value="1"/>
</dbReference>
<feature type="transmembrane region" description="Helical" evidence="9">
    <location>
        <begin position="97"/>
        <end position="122"/>
    </location>
</feature>
<dbReference type="InterPro" id="IPR035973">
    <property type="entry name" value="Cyt_c_oxidase_su3-like_sf"/>
</dbReference>
<comment type="function">
    <text evidence="8">Component of the cytochrome c oxidase, the last enzyme in the mitochondrial electron transport chain which drives oxidative phosphorylation. The respiratory chain contains 3 multisubunit complexes succinate dehydrogenase (complex II, CII), ubiquinol-cytochrome c oxidoreductase (cytochrome b-c1 complex, complex III, CIII) and cytochrome c oxidase (complex IV, CIV), that cooperate to transfer electrons derived from NADH and succinate to molecular oxygen, creating an electrochemical gradient over the inner membrane that drives transmembrane transport and the ATP synthase. Cytochrome c oxidase is the component of the respiratory chain that catalyzes the reduction of oxygen to water. Electrons originating from reduced cytochrome c in the intermembrane space (IMS) are transferred via the dinuclear copper A center (CU(A)) of subunit 2 and heme A of subunit 1 to the active site in subunit 1, a binuclear center (BNC) formed by heme A3 and copper B (CU(B)). The BNC reduces molecular oxygen to 2 water molecules using 4 electrons from cytochrome c in the IMS and 4 protons from the mitochondrial matrix.</text>
</comment>
<keyword evidence="5" id="KW-1278">Translocase</keyword>
<sequence>MSASGFVLFLHGDSSFVMWLGLGLAVVGFGLWMSNIVYEATFLGKHTKRVQRGIVIGFGLFMVSETMFFVSFFWAFFHSSLAPAMEIGFLWPPQMEVMKFTGVPLANTALLIGTVIPCNLALKSLRATALWTAIRALSGVILMGVGFVILQAWEYKTAKFTIADSIYGSTFYALTGLHGLHVVGGLVFLSVGLVRAYWGHFSSARHLNVNFAVWYWHFVDVVWVLVYVWVYIWGGYGWTWDVHMFLVWLGVLSPEAEHIRW</sequence>
<evidence type="ECO:0000259" key="10">
    <source>
        <dbReference type="PROSITE" id="PS50253"/>
    </source>
</evidence>
<dbReference type="Pfam" id="PF00510">
    <property type="entry name" value="COX3"/>
    <property type="match status" value="1"/>
</dbReference>
<feature type="transmembrane region" description="Helical" evidence="9">
    <location>
        <begin position="54"/>
        <end position="77"/>
    </location>
</feature>
<keyword evidence="6 9" id="KW-1133">Transmembrane helix</keyword>
<dbReference type="GO" id="GO:0016020">
    <property type="term" value="C:membrane"/>
    <property type="evidence" value="ECO:0007669"/>
    <property type="project" value="UniProtKB-SubCell"/>
</dbReference>
<evidence type="ECO:0000256" key="7">
    <source>
        <dbReference type="ARBA" id="ARBA00023136"/>
    </source>
</evidence>
<feature type="transmembrane region" description="Helical" evidence="9">
    <location>
        <begin position="16"/>
        <end position="33"/>
    </location>
</feature>
<feature type="transmembrane region" description="Helical" evidence="9">
    <location>
        <begin position="214"/>
        <end position="234"/>
    </location>
</feature>
<organism evidence="11">
    <name type="scientific">Spondylus violaceus</name>
    <dbReference type="NCBI Taxonomy" id="1163653"/>
    <lineage>
        <taxon>Eukaryota</taxon>
        <taxon>Metazoa</taxon>
        <taxon>Spiralia</taxon>
        <taxon>Lophotrochozoa</taxon>
        <taxon>Mollusca</taxon>
        <taxon>Bivalvia</taxon>
        <taxon>Autobranchia</taxon>
        <taxon>Pteriomorphia</taxon>
        <taxon>Pectinida</taxon>
        <taxon>Pectinoidea</taxon>
        <taxon>Spondylidae</taxon>
        <taxon>Spondylus</taxon>
    </lineage>
</organism>
<dbReference type="InterPro" id="IPR000298">
    <property type="entry name" value="Cyt_c_oxidase-like_su3"/>
</dbReference>
<evidence type="ECO:0000256" key="3">
    <source>
        <dbReference type="ARBA" id="ARBA00015944"/>
    </source>
</evidence>
<dbReference type="Gene3D" id="1.20.120.80">
    <property type="entry name" value="Cytochrome c oxidase, subunit III, four-helix bundle"/>
    <property type="match status" value="1"/>
</dbReference>
<keyword evidence="7 9" id="KW-0472">Membrane</keyword>
<dbReference type="PANTHER" id="PTHR11403:SF7">
    <property type="entry name" value="CYTOCHROME C OXIDASE SUBUNIT 3"/>
    <property type="match status" value="1"/>
</dbReference>
<evidence type="ECO:0000256" key="8">
    <source>
        <dbReference type="RuleBase" id="RU003375"/>
    </source>
</evidence>
<dbReference type="InterPro" id="IPR033945">
    <property type="entry name" value="Cyt_c_oxase_su3_dom"/>
</dbReference>
<reference evidence="11" key="1">
    <citation type="submission" date="2019-06" db="EMBL/GenBank/DDBJ databases">
        <title>The complete mitochondrial genome and phylogenetic analysis of Spondylus violaceus.</title>
        <authorList>
            <person name="Liu F.Y."/>
            <person name="Li Y.L."/>
            <person name="Liu J."/>
            <person name="Zhang Y.H."/>
            <person name="Bao Z.M."/>
            <person name="Wang S."/>
        </authorList>
    </citation>
    <scope>NUCLEOTIDE SEQUENCE</scope>
</reference>
<dbReference type="EMBL" id="MN019127">
    <property type="protein sequence ID" value="QDM58579.1"/>
    <property type="molecule type" value="Genomic_DNA"/>
</dbReference>
<evidence type="ECO:0000256" key="9">
    <source>
        <dbReference type="SAM" id="Phobius"/>
    </source>
</evidence>
<feature type="transmembrane region" description="Helical" evidence="9">
    <location>
        <begin position="170"/>
        <end position="194"/>
    </location>
</feature>
<accession>A0A515MNQ5</accession>
<feature type="transmembrane region" description="Helical" evidence="9">
    <location>
        <begin position="129"/>
        <end position="150"/>
    </location>
</feature>
<proteinExistence type="inferred from homology"/>
<evidence type="ECO:0000256" key="1">
    <source>
        <dbReference type="ARBA" id="ARBA00004141"/>
    </source>
</evidence>
<name>A0A515MNQ5_9BIVA</name>
<dbReference type="CDD" id="cd01665">
    <property type="entry name" value="Cyt_c_Oxidase_III"/>
    <property type="match status" value="1"/>
</dbReference>
<gene>
    <name evidence="11" type="primary">cox3</name>
</gene>
<dbReference type="GO" id="GO:0004129">
    <property type="term" value="F:cytochrome-c oxidase activity"/>
    <property type="evidence" value="ECO:0007669"/>
    <property type="project" value="InterPro"/>
</dbReference>
<dbReference type="GO" id="GO:0006123">
    <property type="term" value="P:mitochondrial electron transport, cytochrome c to oxygen"/>
    <property type="evidence" value="ECO:0007669"/>
    <property type="project" value="TreeGrafter"/>
</dbReference>
<keyword evidence="4 8" id="KW-0812">Transmembrane</keyword>
<dbReference type="PANTHER" id="PTHR11403">
    <property type="entry name" value="CYTOCHROME C OXIDASE SUBUNIT III"/>
    <property type="match status" value="1"/>
</dbReference>
<dbReference type="AlphaFoldDB" id="A0A515MNQ5"/>